<dbReference type="WBParaSite" id="SSLN_0000592001-mRNA-1">
    <property type="protein sequence ID" value="SSLN_0000592001-mRNA-1"/>
    <property type="gene ID" value="SSLN_0000592001"/>
</dbReference>
<protein>
    <submittedName>
        <fullName evidence="3">Aspartoacylase</fullName>
    </submittedName>
</protein>
<reference evidence="3" key="1">
    <citation type="submission" date="2016-06" db="UniProtKB">
        <authorList>
            <consortium name="WormBaseParasite"/>
        </authorList>
    </citation>
    <scope>IDENTIFICATION</scope>
</reference>
<dbReference type="AlphaFoldDB" id="A0A183SND5"/>
<proteinExistence type="predicted"/>
<sequence>MPIHNLLLVADGARNTATKNEMQKSMDLFATGCTNFGRPSNTGKTAVMHQPSFNTEYNIPRNNVSDTADNCVYLGRTLSRNTKTNEEELAKDRTIDHRVRRCPPYASQQVGAGMVTCVDLHASTSLSVSLAQLGPVLIRPEVGEAKDRQTLRIAVKTRTGIYEKNHIVASKAKKRLRQGGLDLVLVTAEIMSDLAGLDDVTDCASPGVTIRGSRPGQLNSFSSQPTDAEYQRSKDNFRVLTGCVEPGYELTPASTPPLWQWDRIKGSNTELVRHGMSLLGQMCLQENFGIPPPAIPHTSSLVPTPHMNTPRITPQA</sequence>
<reference evidence="1 2" key="2">
    <citation type="submission" date="2018-11" db="EMBL/GenBank/DDBJ databases">
        <authorList>
            <consortium name="Pathogen Informatics"/>
        </authorList>
    </citation>
    <scope>NUCLEOTIDE SEQUENCE [LARGE SCALE GENOMIC DNA]</scope>
    <source>
        <strain evidence="1 2">NST_G2</strain>
    </source>
</reference>
<keyword evidence="2" id="KW-1185">Reference proteome</keyword>
<evidence type="ECO:0000313" key="2">
    <source>
        <dbReference type="Proteomes" id="UP000275846"/>
    </source>
</evidence>
<organism evidence="3">
    <name type="scientific">Schistocephalus solidus</name>
    <name type="common">Tapeworm</name>
    <dbReference type="NCBI Taxonomy" id="70667"/>
    <lineage>
        <taxon>Eukaryota</taxon>
        <taxon>Metazoa</taxon>
        <taxon>Spiralia</taxon>
        <taxon>Lophotrochozoa</taxon>
        <taxon>Platyhelminthes</taxon>
        <taxon>Cestoda</taxon>
        <taxon>Eucestoda</taxon>
        <taxon>Diphyllobothriidea</taxon>
        <taxon>Diphyllobothriidae</taxon>
        <taxon>Schistocephalus</taxon>
    </lineage>
</organism>
<name>A0A183SND5_SCHSO</name>
<accession>A0A183SND5</accession>
<dbReference type="Proteomes" id="UP000275846">
    <property type="component" value="Unassembled WGS sequence"/>
</dbReference>
<evidence type="ECO:0000313" key="1">
    <source>
        <dbReference type="EMBL" id="VDL92118.1"/>
    </source>
</evidence>
<gene>
    <name evidence="1" type="ORF">SSLN_LOCUS5733</name>
</gene>
<evidence type="ECO:0000313" key="3">
    <source>
        <dbReference type="WBParaSite" id="SSLN_0000592001-mRNA-1"/>
    </source>
</evidence>
<dbReference type="EMBL" id="UYSU01033381">
    <property type="protein sequence ID" value="VDL92118.1"/>
    <property type="molecule type" value="Genomic_DNA"/>
</dbReference>